<dbReference type="GO" id="GO:0005829">
    <property type="term" value="C:cytosol"/>
    <property type="evidence" value="ECO:0007669"/>
    <property type="project" value="TreeGrafter"/>
</dbReference>
<evidence type="ECO:0000313" key="2">
    <source>
        <dbReference type="EMBL" id="MBB4659943.1"/>
    </source>
</evidence>
<dbReference type="Proteomes" id="UP000563524">
    <property type="component" value="Unassembled WGS sequence"/>
</dbReference>
<name>A0A840I6S3_9PROT</name>
<dbReference type="InterPro" id="IPR023210">
    <property type="entry name" value="NADP_OxRdtase_dom"/>
</dbReference>
<dbReference type="EMBL" id="JACHOB010000005">
    <property type="protein sequence ID" value="MBB4659943.1"/>
    <property type="molecule type" value="Genomic_DNA"/>
</dbReference>
<dbReference type="Pfam" id="PF00248">
    <property type="entry name" value="Aldo_ket_red"/>
    <property type="match status" value="1"/>
</dbReference>
<dbReference type="Gene3D" id="3.20.20.100">
    <property type="entry name" value="NADP-dependent oxidoreductase domain"/>
    <property type="match status" value="1"/>
</dbReference>
<evidence type="ECO:0000313" key="3">
    <source>
        <dbReference type="Proteomes" id="UP000563524"/>
    </source>
</evidence>
<dbReference type="InterPro" id="IPR050523">
    <property type="entry name" value="AKR_Detox_Biosynth"/>
</dbReference>
<dbReference type="AlphaFoldDB" id="A0A840I6S3"/>
<dbReference type="RefSeq" id="WP_183819024.1">
    <property type="nucleotide sequence ID" value="NZ_JACHOB010000005.1"/>
</dbReference>
<dbReference type="PANTHER" id="PTHR43364">
    <property type="entry name" value="NADH-SPECIFIC METHYLGLYOXAL REDUCTASE-RELATED"/>
    <property type="match status" value="1"/>
</dbReference>
<reference evidence="2 3" key="1">
    <citation type="submission" date="2020-08" db="EMBL/GenBank/DDBJ databases">
        <title>Genomic Encyclopedia of Type Strains, Phase IV (KMG-IV): sequencing the most valuable type-strain genomes for metagenomic binning, comparative biology and taxonomic classification.</title>
        <authorList>
            <person name="Goeker M."/>
        </authorList>
    </citation>
    <scope>NUCLEOTIDE SEQUENCE [LARGE SCALE GENOMIC DNA]</scope>
    <source>
        <strain evidence="2 3">DSM 102850</strain>
    </source>
</reference>
<organism evidence="2 3">
    <name type="scientific">Parvularcula dongshanensis</name>
    <dbReference type="NCBI Taxonomy" id="1173995"/>
    <lineage>
        <taxon>Bacteria</taxon>
        <taxon>Pseudomonadati</taxon>
        <taxon>Pseudomonadota</taxon>
        <taxon>Alphaproteobacteria</taxon>
        <taxon>Parvularculales</taxon>
        <taxon>Parvularculaceae</taxon>
        <taxon>Parvularcula</taxon>
    </lineage>
</organism>
<comment type="caution">
    <text evidence="2">The sequence shown here is derived from an EMBL/GenBank/DDBJ whole genome shotgun (WGS) entry which is preliminary data.</text>
</comment>
<keyword evidence="3" id="KW-1185">Reference proteome</keyword>
<evidence type="ECO:0000259" key="1">
    <source>
        <dbReference type="Pfam" id="PF00248"/>
    </source>
</evidence>
<gene>
    <name evidence="2" type="ORF">GGQ59_002484</name>
</gene>
<feature type="domain" description="NADP-dependent oxidoreductase" evidence="1">
    <location>
        <begin position="6"/>
        <end position="272"/>
    </location>
</feature>
<proteinExistence type="predicted"/>
<protein>
    <submittedName>
        <fullName evidence="2">Putative oxidoreductase</fullName>
    </submittedName>
</protein>
<dbReference type="PANTHER" id="PTHR43364:SF1">
    <property type="entry name" value="OXIDOREDUCTASE YDHF"/>
    <property type="match status" value="1"/>
</dbReference>
<dbReference type="InterPro" id="IPR036812">
    <property type="entry name" value="NAD(P)_OxRdtase_dom_sf"/>
</dbReference>
<accession>A0A840I6S3</accession>
<sequence length="282" mass="30672">MTKHTLAYGFWRYGPGEAETAMRMVDTARSLGITHLDTADVYGGGEFGAAEVLLGEIRDRDPRFLDGLEVATKAGVEFGTPYNNSKDYLTRACDESLRRMKAERVDLFYVHRPDFLAHPAEVADALDGLVSSGKVGRVGVSNYTVEQVRALKAHLKAPLTAQQVEFSVLEPAPLYDGTADQAMAMGLDLFAWSPLGGGRVPTGEGERAARVRPVLERLANEAGISVSAASLSFLLAHPSGVVPIIGTTKEERLRDAARASELKLTRRQWYEVLEASLGERLP</sequence>
<dbReference type="SUPFAM" id="SSF51430">
    <property type="entry name" value="NAD(P)-linked oxidoreductase"/>
    <property type="match status" value="1"/>
</dbReference>